<keyword evidence="3" id="KW-1185">Reference proteome</keyword>
<dbReference type="Proteomes" id="UP001341840">
    <property type="component" value="Unassembled WGS sequence"/>
</dbReference>
<dbReference type="EMBL" id="JASCZI010272181">
    <property type="protein sequence ID" value="MED6220836.1"/>
    <property type="molecule type" value="Genomic_DNA"/>
</dbReference>
<evidence type="ECO:0000313" key="2">
    <source>
        <dbReference type="EMBL" id="MED6220836.1"/>
    </source>
</evidence>
<evidence type="ECO:0000256" key="1">
    <source>
        <dbReference type="SAM" id="MobiDB-lite"/>
    </source>
</evidence>
<reference evidence="2 3" key="1">
    <citation type="journal article" date="2023" name="Plants (Basel)">
        <title>Bridging the Gap: Combining Genomics and Transcriptomics Approaches to Understand Stylosanthes scabra, an Orphan Legume from the Brazilian Caatinga.</title>
        <authorList>
            <person name="Ferreira-Neto J.R.C."/>
            <person name="da Silva M.D."/>
            <person name="Binneck E."/>
            <person name="de Melo N.F."/>
            <person name="da Silva R.H."/>
            <person name="de Melo A.L.T.M."/>
            <person name="Pandolfi V."/>
            <person name="Bustamante F.O."/>
            <person name="Brasileiro-Vidal A.C."/>
            <person name="Benko-Iseppon A.M."/>
        </authorList>
    </citation>
    <scope>NUCLEOTIDE SEQUENCE [LARGE SCALE GENOMIC DNA]</scope>
    <source>
        <tissue evidence="2">Leaves</tissue>
    </source>
</reference>
<proteinExistence type="predicted"/>
<gene>
    <name evidence="2" type="ORF">PIB30_048669</name>
</gene>
<sequence>MNNVDDYVDEDATSDAMDLDQYRINFSKDIGKIDFGSISQENIYQFHFSDLGMAFEFYNSFAKWRGFSVRKGTTLMNAAVGDAQMNSTETTKTRRRDEPKEGEGSGAAMEDLQF</sequence>
<comment type="caution">
    <text evidence="2">The sequence shown here is derived from an EMBL/GenBank/DDBJ whole genome shotgun (WGS) entry which is preliminary data.</text>
</comment>
<accession>A0ABU6ZFU4</accession>
<name>A0ABU6ZFU4_9FABA</name>
<feature type="region of interest" description="Disordered" evidence="1">
    <location>
        <begin position="80"/>
        <end position="114"/>
    </location>
</feature>
<organism evidence="2 3">
    <name type="scientific">Stylosanthes scabra</name>
    <dbReference type="NCBI Taxonomy" id="79078"/>
    <lineage>
        <taxon>Eukaryota</taxon>
        <taxon>Viridiplantae</taxon>
        <taxon>Streptophyta</taxon>
        <taxon>Embryophyta</taxon>
        <taxon>Tracheophyta</taxon>
        <taxon>Spermatophyta</taxon>
        <taxon>Magnoliopsida</taxon>
        <taxon>eudicotyledons</taxon>
        <taxon>Gunneridae</taxon>
        <taxon>Pentapetalae</taxon>
        <taxon>rosids</taxon>
        <taxon>fabids</taxon>
        <taxon>Fabales</taxon>
        <taxon>Fabaceae</taxon>
        <taxon>Papilionoideae</taxon>
        <taxon>50 kb inversion clade</taxon>
        <taxon>dalbergioids sensu lato</taxon>
        <taxon>Dalbergieae</taxon>
        <taxon>Pterocarpus clade</taxon>
        <taxon>Stylosanthes</taxon>
    </lineage>
</organism>
<evidence type="ECO:0000313" key="3">
    <source>
        <dbReference type="Proteomes" id="UP001341840"/>
    </source>
</evidence>
<feature type="compositionally biased region" description="Basic and acidic residues" evidence="1">
    <location>
        <begin position="91"/>
        <end position="103"/>
    </location>
</feature>
<protein>
    <submittedName>
        <fullName evidence="2">Uncharacterized protein</fullName>
    </submittedName>
</protein>